<feature type="region of interest" description="Disordered" evidence="1">
    <location>
        <begin position="70"/>
        <end position="111"/>
    </location>
</feature>
<dbReference type="GO" id="GO:0009279">
    <property type="term" value="C:cell outer membrane"/>
    <property type="evidence" value="ECO:0007669"/>
    <property type="project" value="InterPro"/>
</dbReference>
<feature type="signal peptide" evidence="2">
    <location>
        <begin position="1"/>
        <end position="17"/>
    </location>
</feature>
<dbReference type="GO" id="GO:0005507">
    <property type="term" value="F:copper ion binding"/>
    <property type="evidence" value="ECO:0007669"/>
    <property type="project" value="InterPro"/>
</dbReference>
<evidence type="ECO:0000313" key="3">
    <source>
        <dbReference type="EMBL" id="AMU95670.1"/>
    </source>
</evidence>
<dbReference type="InterPro" id="IPR007939">
    <property type="entry name" value="Cu-R_B_prcur"/>
</dbReference>
<sequence length="344" mass="36168">MIPMALLLLAAQPDAMAHTVSAPAPGCTAEHAAMGHCTMPKAEPPPPPPSPPCSPEHAAMGHCAMPAPPPSPGCPPEHAAMGHCTPGEPTTAPPPSPPVGNAPPPPAPRVDAADAIFGADAMAPVRARLYAEHGGGSISRIMLDQAEVRVGSGETTYSWDGEARFGGDIDKLVIKSEGEGAFGGAFDRGEGQLLWSRAIGPYFDLQTGLRQDVGPGPSPTYAVVGVEGLAPYWFDVEAALFLSDKGDVTARIEGSYDQRITQRLILQPAAELNFALQDVREQGIGAGLSSAELGLRLRYEIAREFAPYLGYVWEGKIGRSAQLARAVDDDPSRSSFVAGVRFWF</sequence>
<dbReference type="EMBL" id="CP013342">
    <property type="protein sequence ID" value="AMU95670.1"/>
    <property type="molecule type" value="Genomic_DNA"/>
</dbReference>
<accession>A0A142W0S5</accession>
<feature type="compositionally biased region" description="Pro residues" evidence="1">
    <location>
        <begin position="91"/>
        <end position="108"/>
    </location>
</feature>
<dbReference type="STRING" id="1219058.AOA14_13730"/>
<protein>
    <submittedName>
        <fullName evidence="3">Copper resistance protein CopB</fullName>
    </submittedName>
</protein>
<dbReference type="AlphaFoldDB" id="A0A142W0S5"/>
<evidence type="ECO:0000256" key="1">
    <source>
        <dbReference type="SAM" id="MobiDB-lite"/>
    </source>
</evidence>
<proteinExistence type="predicted"/>
<evidence type="ECO:0000313" key="4">
    <source>
        <dbReference type="Proteomes" id="UP000076234"/>
    </source>
</evidence>
<reference evidence="3 4" key="2">
    <citation type="journal article" date="2016" name="Genome Announc.">
        <title>Complete Genome Sequence of Sphingopyxis terrae Strain 203-1 (NBRC 111660), a Polyethylene Glycol Degrader.</title>
        <authorList>
            <person name="Ohtsubo Y."/>
            <person name="Nonoyama S."/>
            <person name="Nagata Y."/>
            <person name="Numata M."/>
            <person name="Tsuchikane K."/>
            <person name="Hosoyama A."/>
            <person name="Yamazoe A."/>
            <person name="Tsuda M."/>
            <person name="Fujita N."/>
            <person name="Kawai F."/>
        </authorList>
    </citation>
    <scope>NUCLEOTIDE SEQUENCE [LARGE SCALE GENOMIC DNA]</scope>
    <source>
        <strain evidence="3 4">203-1</strain>
    </source>
</reference>
<dbReference type="Pfam" id="PF05275">
    <property type="entry name" value="CopB"/>
    <property type="match status" value="1"/>
</dbReference>
<dbReference type="GO" id="GO:0006878">
    <property type="term" value="P:intracellular copper ion homeostasis"/>
    <property type="evidence" value="ECO:0007669"/>
    <property type="project" value="InterPro"/>
</dbReference>
<dbReference type="Proteomes" id="UP000076234">
    <property type="component" value="Chromosome"/>
</dbReference>
<reference evidence="4" key="1">
    <citation type="submission" date="2015-11" db="EMBL/GenBank/DDBJ databases">
        <title>Complete genome sequence of a polyethylene glycol-degrading strain Sphingopyxis terrae strain 203-1 (NBRC 15098).</title>
        <authorList>
            <person name="Yoshiyuki O."/>
            <person name="Shouta N."/>
            <person name="Nagata Y."/>
            <person name="Numata M."/>
            <person name="Tsuchikane K."/>
            <person name="Hosoyama A."/>
            <person name="Yamazoe A."/>
            <person name="Tsuda M."/>
            <person name="Fujita N."/>
            <person name="Kawai F."/>
        </authorList>
    </citation>
    <scope>NUCLEOTIDE SEQUENCE [LARGE SCALE GENOMIC DNA]</scope>
    <source>
        <strain evidence="4">203-1</strain>
    </source>
</reference>
<evidence type="ECO:0000256" key="2">
    <source>
        <dbReference type="SAM" id="SignalP"/>
    </source>
</evidence>
<keyword evidence="2" id="KW-0732">Signal</keyword>
<name>A0A142W0S5_9SPHN</name>
<gene>
    <name evidence="3" type="ORF">AOA14_13730</name>
</gene>
<feature type="chain" id="PRO_5007502619" evidence="2">
    <location>
        <begin position="18"/>
        <end position="344"/>
    </location>
</feature>
<dbReference type="KEGG" id="ster:AOA14_13730"/>
<organism evidence="3 4">
    <name type="scientific">Sphingopyxis terrae subsp. terrae NBRC 15098</name>
    <dbReference type="NCBI Taxonomy" id="1219058"/>
    <lineage>
        <taxon>Bacteria</taxon>
        <taxon>Pseudomonadati</taxon>
        <taxon>Pseudomonadota</taxon>
        <taxon>Alphaproteobacteria</taxon>
        <taxon>Sphingomonadales</taxon>
        <taxon>Sphingomonadaceae</taxon>
        <taxon>Sphingopyxis</taxon>
    </lineage>
</organism>